<dbReference type="Pfam" id="PF16976">
    <property type="entry name" value="RcpC"/>
    <property type="match status" value="1"/>
</dbReference>
<comment type="caution">
    <text evidence="2">The sequence shown here is derived from an EMBL/GenBank/DDBJ whole genome shotgun (WGS) entry which is preliminary data.</text>
</comment>
<dbReference type="Pfam" id="PF08666">
    <property type="entry name" value="SAF"/>
    <property type="match status" value="1"/>
</dbReference>
<reference evidence="2 3" key="1">
    <citation type="submission" date="2019-09" db="EMBL/GenBank/DDBJ databases">
        <title>Parvibaculum sedimenti sp. nov., isolated from sediment.</title>
        <authorList>
            <person name="Wang Y."/>
        </authorList>
    </citation>
    <scope>NUCLEOTIDE SEQUENCE [LARGE SCALE GENOMIC DNA]</scope>
    <source>
        <strain evidence="2 3">HXT-9</strain>
    </source>
</reference>
<dbReference type="InterPro" id="IPR031571">
    <property type="entry name" value="RcpC_dom"/>
</dbReference>
<protein>
    <submittedName>
        <fullName evidence="2">Flp pilus assembly protein CpaB</fullName>
    </submittedName>
</protein>
<feature type="domain" description="SAF" evidence="1">
    <location>
        <begin position="43"/>
        <end position="111"/>
    </location>
</feature>
<dbReference type="CDD" id="cd11614">
    <property type="entry name" value="SAF_CpaB_FlgA_like"/>
    <property type="match status" value="1"/>
</dbReference>
<dbReference type="InterPro" id="IPR017592">
    <property type="entry name" value="Pilus_assmbl_Flp-typ_CpaB"/>
</dbReference>
<evidence type="ECO:0000313" key="3">
    <source>
        <dbReference type="Proteomes" id="UP000468901"/>
    </source>
</evidence>
<name>A0A6N6VT60_9HYPH</name>
<dbReference type="Proteomes" id="UP000468901">
    <property type="component" value="Unassembled WGS sequence"/>
</dbReference>
<dbReference type="NCBIfam" id="TIGR03177">
    <property type="entry name" value="pilus_cpaB"/>
    <property type="match status" value="1"/>
</dbReference>
<proteinExistence type="predicted"/>
<evidence type="ECO:0000259" key="1">
    <source>
        <dbReference type="SMART" id="SM00858"/>
    </source>
</evidence>
<organism evidence="2 3">
    <name type="scientific">Parvibaculum sedimenti</name>
    <dbReference type="NCBI Taxonomy" id="2608632"/>
    <lineage>
        <taxon>Bacteria</taxon>
        <taxon>Pseudomonadati</taxon>
        <taxon>Pseudomonadota</taxon>
        <taxon>Alphaproteobacteria</taxon>
        <taxon>Hyphomicrobiales</taxon>
        <taxon>Parvibaculaceae</taxon>
        <taxon>Parvibaculum</taxon>
    </lineage>
</organism>
<accession>A0A6N6VT60</accession>
<sequence>MNAARMGVLILAVVAAGLAALLARGLVSHKSDKAEPVAAAPAVEVLVAASNIERGERVTGGSLRWQAWPEGQLAPELITKAVKPNAIDQFAGSVARMQISNGEPIIETKLVSLDKGGFMSALIAPGMRAVAVPVAAETSAGGFILPNDHVDVVLTHKVRESGVEGKDVARAETILRNVRVLAIDQRFKEDGDQATVGRTATLELSGQQVEVLAAAQIDGTISLSLRSIAEADKVVADDQAAKTESTMIRVVRYGTEKTVRVR</sequence>
<dbReference type="SMART" id="SM00858">
    <property type="entry name" value="SAF"/>
    <property type="match status" value="1"/>
</dbReference>
<gene>
    <name evidence="2" type="primary">cpaB</name>
    <name evidence="2" type="ORF">F2P47_01535</name>
</gene>
<dbReference type="InterPro" id="IPR013974">
    <property type="entry name" value="SAF"/>
</dbReference>
<evidence type="ECO:0000313" key="2">
    <source>
        <dbReference type="EMBL" id="KAB7742836.1"/>
    </source>
</evidence>
<keyword evidence="3" id="KW-1185">Reference proteome</keyword>
<dbReference type="EMBL" id="WESC01000001">
    <property type="protein sequence ID" value="KAB7742836.1"/>
    <property type="molecule type" value="Genomic_DNA"/>
</dbReference>
<dbReference type="AlphaFoldDB" id="A0A6N6VT60"/>